<feature type="transmembrane region" description="Helical" evidence="1">
    <location>
        <begin position="5"/>
        <end position="22"/>
    </location>
</feature>
<dbReference type="Pfam" id="PF11086">
    <property type="entry name" value="DUF2878"/>
    <property type="match status" value="1"/>
</dbReference>
<feature type="transmembrane region" description="Helical" evidence="1">
    <location>
        <begin position="28"/>
        <end position="45"/>
    </location>
</feature>
<keyword evidence="3" id="KW-1185">Reference proteome</keyword>
<dbReference type="AlphaFoldDB" id="A0AAJ1BFU7"/>
<keyword evidence="1" id="KW-0812">Transmembrane</keyword>
<feature type="transmembrane region" description="Helical" evidence="1">
    <location>
        <begin position="135"/>
        <end position="155"/>
    </location>
</feature>
<dbReference type="RefSeq" id="WP_240589801.1">
    <property type="nucleotide sequence ID" value="NZ_JAKUDL010000001.1"/>
</dbReference>
<proteinExistence type="predicted"/>
<evidence type="ECO:0000313" key="3">
    <source>
        <dbReference type="Proteomes" id="UP001297581"/>
    </source>
</evidence>
<feature type="transmembrane region" description="Helical" evidence="1">
    <location>
        <begin position="52"/>
        <end position="71"/>
    </location>
</feature>
<name>A0AAJ1BFU7_9GAMM</name>
<dbReference type="InterPro" id="IPR021306">
    <property type="entry name" value="DUF2878"/>
</dbReference>
<comment type="caution">
    <text evidence="2">The sequence shown here is derived from an EMBL/GenBank/DDBJ whole genome shotgun (WGS) entry which is preliminary data.</text>
</comment>
<keyword evidence="1" id="KW-1133">Transmembrane helix</keyword>
<feature type="transmembrane region" description="Helical" evidence="1">
    <location>
        <begin position="104"/>
        <end position="123"/>
    </location>
</feature>
<dbReference type="Proteomes" id="UP001297581">
    <property type="component" value="Unassembled WGS sequence"/>
</dbReference>
<dbReference type="EMBL" id="JAKUDL010000001">
    <property type="protein sequence ID" value="MCH4293207.1"/>
    <property type="molecule type" value="Genomic_DNA"/>
</dbReference>
<evidence type="ECO:0000313" key="2">
    <source>
        <dbReference type="EMBL" id="MCH4293207.1"/>
    </source>
</evidence>
<keyword evidence="1" id="KW-0472">Membrane</keyword>
<sequence>MTRQWFLLVSAAIYTAAWWLAVLWRGEGLIWLCLLVLVHFALSPTRLKDFQLLPLALIGMTMDTLLMYSGLFQFSAMPVWLMLLWLHFLLAMGHCLAWLGNQPLWVQAFAGVVGGAGSYIAGAELGAVVLPLGNLLTFLLLAPLWAAVIPGFFWLQQRLPGNGDYASWR</sequence>
<accession>A0AAJ1BFU7</accession>
<reference evidence="2 3" key="1">
    <citation type="submission" date="2022-02" db="EMBL/GenBank/DDBJ databases">
        <title>The genome sequence of Shewanella sp. 3B26.</title>
        <authorList>
            <person name="Du J."/>
        </authorList>
    </citation>
    <scope>NUCLEOTIDE SEQUENCE [LARGE SCALE GENOMIC DNA]</scope>
    <source>
        <strain evidence="2 3">3B26</strain>
    </source>
</reference>
<gene>
    <name evidence="2" type="ORF">MJ923_02665</name>
</gene>
<protein>
    <submittedName>
        <fullName evidence="2">DUF2878 domain-containing protein</fullName>
    </submittedName>
</protein>
<evidence type="ECO:0000256" key="1">
    <source>
        <dbReference type="SAM" id="Phobius"/>
    </source>
</evidence>
<feature type="transmembrane region" description="Helical" evidence="1">
    <location>
        <begin position="77"/>
        <end position="97"/>
    </location>
</feature>
<organism evidence="2 3">
    <name type="scientific">Shewanella zhuhaiensis</name>
    <dbReference type="NCBI Taxonomy" id="2919576"/>
    <lineage>
        <taxon>Bacteria</taxon>
        <taxon>Pseudomonadati</taxon>
        <taxon>Pseudomonadota</taxon>
        <taxon>Gammaproteobacteria</taxon>
        <taxon>Alteromonadales</taxon>
        <taxon>Shewanellaceae</taxon>
        <taxon>Shewanella</taxon>
    </lineage>
</organism>